<reference evidence="2" key="1">
    <citation type="submission" date="2020-01" db="EMBL/GenBank/DDBJ databases">
        <authorList>
            <person name="Meier V. D."/>
            <person name="Meier V D."/>
        </authorList>
    </citation>
    <scope>NUCLEOTIDE SEQUENCE</scope>
    <source>
        <strain evidence="2">HLG_WM_MAG_08</strain>
    </source>
</reference>
<proteinExistence type="predicted"/>
<organism evidence="2">
    <name type="scientific">uncultured Thiotrichaceae bacterium</name>
    <dbReference type="NCBI Taxonomy" id="298394"/>
    <lineage>
        <taxon>Bacteria</taxon>
        <taxon>Pseudomonadati</taxon>
        <taxon>Pseudomonadota</taxon>
        <taxon>Gammaproteobacteria</taxon>
        <taxon>Thiotrichales</taxon>
        <taxon>Thiotrichaceae</taxon>
        <taxon>environmental samples</taxon>
    </lineage>
</organism>
<feature type="signal peptide" evidence="1">
    <location>
        <begin position="1"/>
        <end position="31"/>
    </location>
</feature>
<evidence type="ECO:0000256" key="1">
    <source>
        <dbReference type="SAM" id="SignalP"/>
    </source>
</evidence>
<dbReference type="EMBL" id="CACVAV010000143">
    <property type="protein sequence ID" value="CAA6809174.1"/>
    <property type="molecule type" value="Genomic_DNA"/>
</dbReference>
<keyword evidence="1" id="KW-0732">Signal</keyword>
<feature type="non-terminal residue" evidence="2">
    <location>
        <position position="198"/>
    </location>
</feature>
<gene>
    <name evidence="2" type="ORF">HELGO_WM87025</name>
</gene>
<dbReference type="AlphaFoldDB" id="A0A6S6SWR4"/>
<sequence>MSLLTKKLGLKIAIFSAGLGLASALFSPAYASNQTSPLGTNTNELTEDDSSAPFIDLFRAALPFEDARPWLTGANVQLDANGWPARLNGQIAGSRVLSNLPAQTIPAGNYTVLYDGAGKMQYGGDAKIISSQPGRDIIQLSAGADNKYDMSLRIRESDPRNYIRNIRILPPGGICANNPYRRVGGPQACPGNYQAFVT</sequence>
<feature type="chain" id="PRO_5028476544" evidence="1">
    <location>
        <begin position="32"/>
        <end position="198"/>
    </location>
</feature>
<name>A0A6S6SWR4_9GAMM</name>
<evidence type="ECO:0000313" key="2">
    <source>
        <dbReference type="EMBL" id="CAA6809174.1"/>
    </source>
</evidence>
<protein>
    <submittedName>
        <fullName evidence="2">Uncharacterized protein</fullName>
    </submittedName>
</protein>
<accession>A0A6S6SWR4</accession>